<dbReference type="InterPro" id="IPR001296">
    <property type="entry name" value="Glyco_trans_1"/>
</dbReference>
<organism evidence="5">
    <name type="scientific">Rhizophora mucronata</name>
    <name type="common">Asiatic mangrove</name>
    <dbReference type="NCBI Taxonomy" id="61149"/>
    <lineage>
        <taxon>Eukaryota</taxon>
        <taxon>Viridiplantae</taxon>
        <taxon>Streptophyta</taxon>
        <taxon>Embryophyta</taxon>
        <taxon>Tracheophyta</taxon>
        <taxon>Spermatophyta</taxon>
        <taxon>Magnoliopsida</taxon>
        <taxon>eudicotyledons</taxon>
        <taxon>Gunneridae</taxon>
        <taxon>Pentapetalae</taxon>
        <taxon>rosids</taxon>
        <taxon>fabids</taxon>
        <taxon>Malpighiales</taxon>
        <taxon>Rhizophoraceae</taxon>
        <taxon>Rhizophora</taxon>
    </lineage>
</organism>
<feature type="domain" description="Glycosyl transferase family 1" evidence="4">
    <location>
        <begin position="425"/>
        <end position="539"/>
    </location>
</feature>
<evidence type="ECO:0000259" key="4">
    <source>
        <dbReference type="Pfam" id="PF00534"/>
    </source>
</evidence>
<proteinExistence type="predicted"/>
<dbReference type="PANTHER" id="PTHR46635">
    <property type="entry name" value="GLYCOSYL TRANSFERASE FAMILY 1 PROTEIN"/>
    <property type="match status" value="1"/>
</dbReference>
<dbReference type="AlphaFoldDB" id="A0A2P2MFU1"/>
<dbReference type="SUPFAM" id="SSF53756">
    <property type="entry name" value="UDP-Glycosyltransferase/glycogen phosphorylase"/>
    <property type="match status" value="1"/>
</dbReference>
<keyword evidence="1" id="KW-0808">Transferase</keyword>
<dbReference type="EMBL" id="GGEC01048624">
    <property type="protein sequence ID" value="MBX29108.1"/>
    <property type="molecule type" value="Transcribed_RNA"/>
</dbReference>
<keyword evidence="1" id="KW-0328">Glycosyltransferase</keyword>
<name>A0A2P2MFU1_RHIMU</name>
<sequence length="943" mass="106384">MDRNPVAPPEIDEACCSRTNGVPSGSGGVNETNKNDKGFRSIRDRLRFKRNHNNATTPGKTSNQNRANKLSLDRHPLRNRWHHGSSSSSNRSNRKGPLSCFPFRGLYLFYFVTFFAVFAFAIASVVLQRSITGMVLFGQGWREQRRSIGDGLRLGTGNLKFVPGWRSRLLAAGRGLDLVRFPLARVGLRPPRLAVILGNMKKDAQSLMLVTVLRNLQQLGYTLKIFAVHNGNARSMWEQVGNHVSILGPQQYGRIDWSIFEGVIVDSLEARESISSLMQDPFCSIPLIWIIQEDILANHLQVYQRKGWKHLVSHWRTAFKRANVVVFPDFTLPMLYSVLDSGNFFVVPGSPVDVWAAESYSKTHAKHQLRLDNGYSNDDMVVLVVGSFFFYDQMSWDHALEMDTLGPLLAKHATINDAEESFKFVFLCGNSTDVDALQQVTSHLGLLHGSVRHYGLNGDVNSVLLMADIVIYGSSLDEQGFPPLIIRAMTFGIPVVLPDLPIFKKYVVDGRHGIFFARHNSESLMMAFSLLVSDGKISKFAQDVASFGRQLAKNMLASECATGYARLLEILLSFPSDALLPGSVSQLQQKVWEWNLTGEETEWATDDLTGIDEMDASVKESSVVYSLEEEMTDSANSTMGSENGVEILVPDVPNESDSVILEEIESFEDYERLEVVELEERMDRSHGVWDEIYQKARKSEKLKFEANERDEGELERTGQPVCIYEIYNGAGSWFFLHHGSLYRGLSLSMKARRPRSDDVDAVSRLPILNDSYYQNLLCEMGGMFSIANKVDSVHGRPWIGFQSWRAAGRKVSLSIKAEKVLEEKIQKETRGDVMYFWARLGMDDGVTGSSDELTFWSMCDILNAGRCRTAFEDTFRHMYSLPSDVEGLPPMPEDGGHWSTLHSWIMPMPSFLEFIMFSRYVMRMQLFIELNSPMALNVVSNIR</sequence>
<evidence type="ECO:0000256" key="1">
    <source>
        <dbReference type="ARBA" id="ARBA00022676"/>
    </source>
</evidence>
<evidence type="ECO:0000256" key="3">
    <source>
        <dbReference type="SAM" id="Phobius"/>
    </source>
</evidence>
<feature type="transmembrane region" description="Helical" evidence="3">
    <location>
        <begin position="107"/>
        <end position="127"/>
    </location>
</feature>
<feature type="region of interest" description="Disordered" evidence="2">
    <location>
        <begin position="1"/>
        <end position="95"/>
    </location>
</feature>
<protein>
    <recommendedName>
        <fullName evidence="4">Glycosyl transferase family 1 domain-containing protein</fullName>
    </recommendedName>
</protein>
<accession>A0A2P2MFU1</accession>
<evidence type="ECO:0000313" key="5">
    <source>
        <dbReference type="EMBL" id="MBX29108.1"/>
    </source>
</evidence>
<feature type="compositionally biased region" description="Polar residues" evidence="2">
    <location>
        <begin position="53"/>
        <end position="68"/>
    </location>
</feature>
<feature type="compositionally biased region" description="Basic and acidic residues" evidence="2">
    <location>
        <begin position="33"/>
        <end position="45"/>
    </location>
</feature>
<reference evidence="5" key="1">
    <citation type="submission" date="2018-02" db="EMBL/GenBank/DDBJ databases">
        <title>Rhizophora mucronata_Transcriptome.</title>
        <authorList>
            <person name="Meera S.P."/>
            <person name="Sreeshan A."/>
            <person name="Augustine A."/>
        </authorList>
    </citation>
    <scope>NUCLEOTIDE SEQUENCE</scope>
    <source>
        <tissue evidence="5">Leaf</tissue>
    </source>
</reference>
<dbReference type="PANTHER" id="PTHR46635:SF2">
    <property type="entry name" value="GLYCOSYL TRANSFERASE FAMILY 1 DOMAIN-CONTAINING PROTEIN"/>
    <property type="match status" value="1"/>
</dbReference>
<dbReference type="GO" id="GO:0016757">
    <property type="term" value="F:glycosyltransferase activity"/>
    <property type="evidence" value="ECO:0007669"/>
    <property type="project" value="UniProtKB-KW"/>
</dbReference>
<keyword evidence="3" id="KW-0472">Membrane</keyword>
<keyword evidence="3" id="KW-1133">Transmembrane helix</keyword>
<evidence type="ECO:0000256" key="2">
    <source>
        <dbReference type="SAM" id="MobiDB-lite"/>
    </source>
</evidence>
<dbReference type="Pfam" id="PF00534">
    <property type="entry name" value="Glycos_transf_1"/>
    <property type="match status" value="1"/>
</dbReference>
<dbReference type="Gene3D" id="3.40.50.2000">
    <property type="entry name" value="Glycogen Phosphorylase B"/>
    <property type="match status" value="1"/>
</dbReference>
<keyword evidence="3" id="KW-0812">Transmembrane</keyword>